<evidence type="ECO:0008006" key="3">
    <source>
        <dbReference type="Google" id="ProtNLM"/>
    </source>
</evidence>
<organism evidence="1 2">
    <name type="scientific">Haemophilus parainfluenzae</name>
    <dbReference type="NCBI Taxonomy" id="729"/>
    <lineage>
        <taxon>Bacteria</taxon>
        <taxon>Pseudomonadati</taxon>
        <taxon>Pseudomonadota</taxon>
        <taxon>Gammaproteobacteria</taxon>
        <taxon>Pasteurellales</taxon>
        <taxon>Pasteurellaceae</taxon>
        <taxon>Haemophilus</taxon>
    </lineage>
</organism>
<dbReference type="EMBL" id="CP063120">
    <property type="protein sequence ID" value="QOR16364.1"/>
    <property type="molecule type" value="Genomic_DNA"/>
</dbReference>
<protein>
    <recommendedName>
        <fullName evidence="3">Excinuclease ABC subunit A</fullName>
    </recommendedName>
</protein>
<dbReference type="Proteomes" id="UP000595009">
    <property type="component" value="Chromosome"/>
</dbReference>
<reference evidence="1 2" key="1">
    <citation type="submission" date="2020-10" db="EMBL/GenBank/DDBJ databases">
        <title>Genomic diversity and antimicrobial resistance of Haemophilus colonising the airways of young children with cystic fibrosis.</title>
        <authorList>
            <person name="Watts S.C."/>
            <person name="Judd L.M."/>
            <person name="Carzino R."/>
            <person name="Ranganathan S."/>
            <person name="Holt K.E."/>
        </authorList>
    </citation>
    <scope>NUCLEOTIDE SEQUENCE [LARGE SCALE GENOMIC DNA]</scope>
    <source>
        <strain evidence="1 2">M1C137_2</strain>
    </source>
</reference>
<name>A0A7M1NVN5_HAEPA</name>
<evidence type="ECO:0000313" key="1">
    <source>
        <dbReference type="EMBL" id="QOR16364.1"/>
    </source>
</evidence>
<gene>
    <name evidence="1" type="ORF">INP94_05495</name>
</gene>
<accession>A0A7M1NVN5</accession>
<dbReference type="RefSeq" id="WP_197542950.1">
    <property type="nucleotide sequence ID" value="NZ_CP063120.1"/>
</dbReference>
<dbReference type="AlphaFoldDB" id="A0A7M1NVN5"/>
<dbReference type="PROSITE" id="PS51257">
    <property type="entry name" value="PROKAR_LIPOPROTEIN"/>
    <property type="match status" value="1"/>
</dbReference>
<proteinExistence type="predicted"/>
<evidence type="ECO:0000313" key="2">
    <source>
        <dbReference type="Proteomes" id="UP000595009"/>
    </source>
</evidence>
<sequence>MMLIKVFPIFLIVALSACSSLREENDARKAALVQSERTIVYSCNKTAVKAIYSFQGQEPVEAKIVLGNKLLAESLEYDFTKKDFTSFVSDKYIWNVDAGLTLNKVAAVDAVTLIQRGKKSSKVLAKNCFINFKETKKINR</sequence>